<comment type="subcellular location">
    <subcellularLocation>
        <location evidence="1">Endomembrane system</location>
        <topology evidence="1">Multi-pass membrane protein</topology>
    </subcellularLocation>
</comment>
<evidence type="ECO:0000259" key="4">
    <source>
        <dbReference type="Pfam" id="PF00892"/>
    </source>
</evidence>
<dbReference type="PANTHER" id="PTHR22911">
    <property type="entry name" value="ACYL-MALONYL CONDENSING ENZYME-RELATED"/>
    <property type="match status" value="1"/>
</dbReference>
<dbReference type="eggNOG" id="COG0697">
    <property type="taxonomic scope" value="Bacteria"/>
</dbReference>
<dbReference type="AlphaFoldDB" id="V6IUM4"/>
<feature type="transmembrane region" description="Helical" evidence="3">
    <location>
        <begin position="253"/>
        <end position="272"/>
    </location>
</feature>
<dbReference type="InterPro" id="IPR037185">
    <property type="entry name" value="EmrE-like"/>
</dbReference>
<feature type="transmembrane region" description="Helical" evidence="3">
    <location>
        <begin position="142"/>
        <end position="161"/>
    </location>
</feature>
<feature type="domain" description="EamA" evidence="4">
    <location>
        <begin position="7"/>
        <end position="132"/>
    </location>
</feature>
<evidence type="ECO:0000256" key="2">
    <source>
        <dbReference type="ARBA" id="ARBA00007362"/>
    </source>
</evidence>
<feature type="transmembrane region" description="Helical" evidence="3">
    <location>
        <begin position="198"/>
        <end position="216"/>
    </location>
</feature>
<evidence type="ECO:0000313" key="5">
    <source>
        <dbReference type="EMBL" id="EST10838.1"/>
    </source>
</evidence>
<comment type="similarity">
    <text evidence="2">Belongs to the EamA transporter family.</text>
</comment>
<feature type="domain" description="EamA" evidence="4">
    <location>
        <begin position="142"/>
        <end position="266"/>
    </location>
</feature>
<dbReference type="RefSeq" id="WP_023511166.1">
    <property type="nucleotide sequence ID" value="NZ_AWTC01000016.1"/>
</dbReference>
<gene>
    <name evidence="5" type="ORF">P343_14700</name>
</gene>
<sequence>MAMNRRKAIIYMMIAACLWSIGGLFIKLADWNPMAIAGARSGIGALVMLIYLKKPMIHLKDKPTVLGACAYASLLVLFVSANKLTTSANAILLQFTAPIWVAIFSGWFLKEKVRKSEWITIAAVMLGMILFFIGDLQLKHTLGNIVALFSGVAMASMIIFLKLQKEGSPVDVTLLGNMIVFIVCLPFFFMSVPSKETLFALLILGVFQLGIPYIFYTKAIPFVSPIEAALIPILEPLLNPVWVLFVTGEVPGYYALVGGITVMVAMVSRGVYQARKSG</sequence>
<dbReference type="SUPFAM" id="SSF103481">
    <property type="entry name" value="Multidrug resistance efflux transporter EmrE"/>
    <property type="match status" value="2"/>
</dbReference>
<dbReference type="Proteomes" id="UP000018296">
    <property type="component" value="Unassembled WGS sequence"/>
</dbReference>
<feature type="transmembrane region" description="Helical" evidence="3">
    <location>
        <begin position="118"/>
        <end position="136"/>
    </location>
</feature>
<keyword evidence="3" id="KW-0472">Membrane</keyword>
<dbReference type="InterPro" id="IPR000620">
    <property type="entry name" value="EamA_dom"/>
</dbReference>
<dbReference type="EMBL" id="AWTC01000016">
    <property type="protein sequence ID" value="EST10838.1"/>
    <property type="molecule type" value="Genomic_DNA"/>
</dbReference>
<dbReference type="PATRIC" id="fig|1395513.3.peg.2986"/>
<feature type="transmembrane region" description="Helical" evidence="3">
    <location>
        <begin position="9"/>
        <end position="28"/>
    </location>
</feature>
<feature type="transmembrane region" description="Helical" evidence="3">
    <location>
        <begin position="87"/>
        <end position="109"/>
    </location>
</feature>
<dbReference type="GO" id="GO:0016020">
    <property type="term" value="C:membrane"/>
    <property type="evidence" value="ECO:0007669"/>
    <property type="project" value="InterPro"/>
</dbReference>
<feature type="transmembrane region" description="Helical" evidence="3">
    <location>
        <begin position="173"/>
        <end position="192"/>
    </location>
</feature>
<feature type="transmembrane region" description="Helical" evidence="3">
    <location>
        <begin position="64"/>
        <end position="81"/>
    </location>
</feature>
<keyword evidence="3" id="KW-1133">Transmembrane helix</keyword>
<organism evidence="5 6">
    <name type="scientific">Sporolactobacillus laevolacticus DSM 442</name>
    <dbReference type="NCBI Taxonomy" id="1395513"/>
    <lineage>
        <taxon>Bacteria</taxon>
        <taxon>Bacillati</taxon>
        <taxon>Bacillota</taxon>
        <taxon>Bacilli</taxon>
        <taxon>Bacillales</taxon>
        <taxon>Sporolactobacillaceae</taxon>
        <taxon>Sporolactobacillus</taxon>
    </lineage>
</organism>
<evidence type="ECO:0000313" key="6">
    <source>
        <dbReference type="Proteomes" id="UP000018296"/>
    </source>
</evidence>
<dbReference type="STRING" id="1395513.P343_14700"/>
<dbReference type="Pfam" id="PF00892">
    <property type="entry name" value="EamA"/>
    <property type="match status" value="2"/>
</dbReference>
<dbReference type="OrthoDB" id="6707571at2"/>
<name>V6IUM4_9BACL</name>
<keyword evidence="6" id="KW-1185">Reference proteome</keyword>
<accession>V6IUM4</accession>
<evidence type="ECO:0000256" key="1">
    <source>
        <dbReference type="ARBA" id="ARBA00004127"/>
    </source>
</evidence>
<protein>
    <submittedName>
        <fullName evidence="5">Membrane protein</fullName>
    </submittedName>
</protein>
<evidence type="ECO:0000256" key="3">
    <source>
        <dbReference type="SAM" id="Phobius"/>
    </source>
</evidence>
<feature type="transmembrane region" description="Helical" evidence="3">
    <location>
        <begin position="34"/>
        <end position="52"/>
    </location>
</feature>
<proteinExistence type="inferred from homology"/>
<feature type="transmembrane region" description="Helical" evidence="3">
    <location>
        <begin position="228"/>
        <end position="247"/>
    </location>
</feature>
<reference evidence="5 6" key="1">
    <citation type="journal article" date="2013" name="Genome Announc.">
        <title>Genome Sequence of Sporolactobacillus laevolacticus DSM442, an Efficient Polymer-Grade D-Lactate Producer from Agricultural Waste Cottonseed as a Nitrogen Source.</title>
        <authorList>
            <person name="Wang H."/>
            <person name="Wang L."/>
            <person name="Ju J."/>
            <person name="Yu B."/>
            <person name="Ma Y."/>
        </authorList>
    </citation>
    <scope>NUCLEOTIDE SEQUENCE [LARGE SCALE GENOMIC DNA]</scope>
    <source>
        <strain evidence="5 6">DSM 442</strain>
    </source>
</reference>
<comment type="caution">
    <text evidence="5">The sequence shown here is derived from an EMBL/GenBank/DDBJ whole genome shotgun (WGS) entry which is preliminary data.</text>
</comment>
<keyword evidence="3" id="KW-0812">Transmembrane</keyword>